<dbReference type="EMBL" id="CP028339">
    <property type="protein sequence ID" value="AVR88710.1"/>
    <property type="molecule type" value="Genomic_DNA"/>
</dbReference>
<dbReference type="Pfam" id="PF03352">
    <property type="entry name" value="Adenine_glyco"/>
    <property type="match status" value="1"/>
</dbReference>
<dbReference type="InterPro" id="IPR052891">
    <property type="entry name" value="DNA-3mA_glycosylase"/>
</dbReference>
<evidence type="ECO:0000256" key="1">
    <source>
        <dbReference type="PIRSR" id="PIRSR605019-1"/>
    </source>
</evidence>
<dbReference type="InterPro" id="IPR005019">
    <property type="entry name" value="Adenine_glyco"/>
</dbReference>
<dbReference type="EC" id="3.2.2.20" evidence="3"/>
<dbReference type="Proteomes" id="UP000241885">
    <property type="component" value="Chromosome"/>
</dbReference>
<dbReference type="AlphaFoldDB" id="A0A2R4BN37"/>
<dbReference type="GO" id="GO:0008725">
    <property type="term" value="F:DNA-3-methyladenine glycosylase activity"/>
    <property type="evidence" value="ECO:0007669"/>
    <property type="project" value="UniProtKB-EC"/>
</dbReference>
<keyword evidence="4" id="KW-1185">Reference proteome</keyword>
<accession>A0A2R4BN37</accession>
<name>A0A2R4BN37_THAAR</name>
<sequence length="251" mass="28587">MTERCAWCGNDPLYVAYHDTEWGVPSHDDRHLFEMLVLEGAQAGLSWLTILKKREHYRRAFDGFDAERVARYGAEEVARLLADPGIVRNQRKVEAAIANAHAALAVRERFGQPRRRRQRSELQAPARRATQRQDPRRLQRRGDADRAGRHQGQERVRFARGHRPSLAHPVPQRLLVQPMLGAIRRLRLTAAPPLLHMRTPARSALGMMAHHDLLQKTRSVRKPPPQSQVGAPDAYLDAGRHRSAVHLVRSS</sequence>
<keyword evidence="1" id="KW-0479">Metal-binding</keyword>
<proteinExistence type="predicted"/>
<feature type="region of interest" description="Disordered" evidence="2">
    <location>
        <begin position="108"/>
        <end position="159"/>
    </location>
</feature>
<evidence type="ECO:0000313" key="3">
    <source>
        <dbReference type="EMBL" id="AVR88710.1"/>
    </source>
</evidence>
<dbReference type="GO" id="GO:0006284">
    <property type="term" value="P:base-excision repair"/>
    <property type="evidence" value="ECO:0007669"/>
    <property type="project" value="InterPro"/>
</dbReference>
<keyword evidence="3" id="KW-0378">Hydrolase</keyword>
<keyword evidence="1" id="KW-0862">Zinc</keyword>
<reference evidence="3 4" key="1">
    <citation type="submission" date="2018-03" db="EMBL/GenBank/DDBJ databases">
        <title>Complete genome sequence of Thauera aromatica, a model organism for studying aromatic compound degradation under denitrifying conditions.</title>
        <authorList>
            <person name="Lo H.-Y."/>
            <person name="Goris T."/>
            <person name="Boll M."/>
            <person name="Mueller J.A."/>
        </authorList>
    </citation>
    <scope>NUCLEOTIDE SEQUENCE [LARGE SCALE GENOMIC DNA]</scope>
    <source>
        <strain evidence="3 4">K172</strain>
    </source>
</reference>
<keyword evidence="3" id="KW-0326">Glycosidase</keyword>
<feature type="binding site" evidence="1">
    <location>
        <position position="18"/>
    </location>
    <ligand>
        <name>Zn(2+)</name>
        <dbReference type="ChEBI" id="CHEBI:29105"/>
    </ligand>
</feature>
<protein>
    <submittedName>
        <fullName evidence="3">DNA-3-methyladenine glycosylase</fullName>
        <ecNumber evidence="3">3.2.2.20</ecNumber>
    </submittedName>
</protein>
<dbReference type="Gene3D" id="1.10.340.30">
    <property type="entry name" value="Hypothetical protein, domain 2"/>
    <property type="match status" value="1"/>
</dbReference>
<dbReference type="PANTHER" id="PTHR30037:SF4">
    <property type="entry name" value="DNA-3-METHYLADENINE GLYCOSYLASE I"/>
    <property type="match status" value="1"/>
</dbReference>
<gene>
    <name evidence="3" type="ORF">Tharo_1801</name>
</gene>
<evidence type="ECO:0000313" key="4">
    <source>
        <dbReference type="Proteomes" id="UP000241885"/>
    </source>
</evidence>
<organism evidence="3 4">
    <name type="scientific">Thauera aromatica K172</name>
    <dbReference type="NCBI Taxonomy" id="44139"/>
    <lineage>
        <taxon>Bacteria</taxon>
        <taxon>Pseudomonadati</taxon>
        <taxon>Pseudomonadota</taxon>
        <taxon>Betaproteobacteria</taxon>
        <taxon>Rhodocyclales</taxon>
        <taxon>Zoogloeaceae</taxon>
        <taxon>Thauera</taxon>
    </lineage>
</organism>
<dbReference type="InterPro" id="IPR011257">
    <property type="entry name" value="DNA_glycosylase"/>
</dbReference>
<feature type="binding site" evidence="1">
    <location>
        <position position="5"/>
    </location>
    <ligand>
        <name>Zn(2+)</name>
        <dbReference type="ChEBI" id="CHEBI:29105"/>
    </ligand>
</feature>
<dbReference type="SUPFAM" id="SSF48150">
    <property type="entry name" value="DNA-glycosylase"/>
    <property type="match status" value="1"/>
</dbReference>
<feature type="region of interest" description="Disordered" evidence="2">
    <location>
        <begin position="219"/>
        <end position="238"/>
    </location>
</feature>
<dbReference type="GO" id="GO:0046872">
    <property type="term" value="F:metal ion binding"/>
    <property type="evidence" value="ECO:0007669"/>
    <property type="project" value="UniProtKB-KW"/>
</dbReference>
<dbReference type="KEGG" id="tak:Tharo_1801"/>
<feature type="compositionally biased region" description="Basic and acidic residues" evidence="2">
    <location>
        <begin position="131"/>
        <end position="157"/>
    </location>
</feature>
<evidence type="ECO:0000256" key="2">
    <source>
        <dbReference type="SAM" id="MobiDB-lite"/>
    </source>
</evidence>
<dbReference type="PANTHER" id="PTHR30037">
    <property type="entry name" value="DNA-3-METHYLADENINE GLYCOSYLASE 1"/>
    <property type="match status" value="1"/>
</dbReference>